<sequence>MYPSKSMTDYMSEINRLFSNNGENGKLAISLFLSNQHYQSEMSTTPLASISQWHNEYNLPILSQKRNCQKLPDNAQQLLDREYPITKQNWYGESTENLRQWSDFNSPVTTQRWKEHGSPTRHQRPIIGRRLMTNDKQPEPIKFDPAIWRSETPPKLNNFYVEQRNINNAKYELFPENAGFDVRSVQSNMSSVSPISNVSPITNIGYTEKSIVPKFSTPLISTSLPISGEKLCTFCRKNGETPSVYLTHNVKERVKNKHIVTCPILRSHVCSACGVSGDMAHTITYCPVLRSTNNGQPLPSTTITLKNTRIQSNGKRRY</sequence>
<gene>
    <name evidence="1" type="ORF">K1T71_013999</name>
</gene>
<keyword evidence="2" id="KW-1185">Reference proteome</keyword>
<organism evidence="1 2">
    <name type="scientific">Dendrolimus kikuchii</name>
    <dbReference type="NCBI Taxonomy" id="765133"/>
    <lineage>
        <taxon>Eukaryota</taxon>
        <taxon>Metazoa</taxon>
        <taxon>Ecdysozoa</taxon>
        <taxon>Arthropoda</taxon>
        <taxon>Hexapoda</taxon>
        <taxon>Insecta</taxon>
        <taxon>Pterygota</taxon>
        <taxon>Neoptera</taxon>
        <taxon>Endopterygota</taxon>
        <taxon>Lepidoptera</taxon>
        <taxon>Glossata</taxon>
        <taxon>Ditrysia</taxon>
        <taxon>Bombycoidea</taxon>
        <taxon>Lasiocampidae</taxon>
        <taxon>Dendrolimus</taxon>
    </lineage>
</organism>
<protein>
    <submittedName>
        <fullName evidence="1">Uncharacterized protein</fullName>
    </submittedName>
</protein>
<name>A0ACC1CGB9_9NEOP</name>
<evidence type="ECO:0000313" key="2">
    <source>
        <dbReference type="Proteomes" id="UP000824533"/>
    </source>
</evidence>
<proteinExistence type="predicted"/>
<reference evidence="1 2" key="1">
    <citation type="journal article" date="2021" name="Front. Genet.">
        <title>Chromosome-Level Genome Assembly Reveals Significant Gene Expansion in the Toll and IMD Signaling Pathways of Dendrolimus kikuchii.</title>
        <authorList>
            <person name="Zhou J."/>
            <person name="Wu P."/>
            <person name="Xiong Z."/>
            <person name="Liu N."/>
            <person name="Zhao N."/>
            <person name="Ji M."/>
            <person name="Qiu Y."/>
            <person name="Yang B."/>
        </authorList>
    </citation>
    <scope>NUCLEOTIDE SEQUENCE [LARGE SCALE GENOMIC DNA]</scope>
    <source>
        <strain evidence="1">Ann1</strain>
    </source>
</reference>
<comment type="caution">
    <text evidence="1">The sequence shown here is derived from an EMBL/GenBank/DDBJ whole genome shotgun (WGS) entry which is preliminary data.</text>
</comment>
<accession>A0ACC1CGB9</accession>
<evidence type="ECO:0000313" key="1">
    <source>
        <dbReference type="EMBL" id="KAJ0170628.1"/>
    </source>
</evidence>
<dbReference type="Proteomes" id="UP000824533">
    <property type="component" value="Linkage Group LG27"/>
</dbReference>
<dbReference type="EMBL" id="CM034413">
    <property type="protein sequence ID" value="KAJ0170628.1"/>
    <property type="molecule type" value="Genomic_DNA"/>
</dbReference>